<feature type="non-terminal residue" evidence="3">
    <location>
        <position position="1"/>
    </location>
</feature>
<dbReference type="AlphaFoldDB" id="A0A0F9BHE4"/>
<dbReference type="Pfam" id="PF00248">
    <property type="entry name" value="Aldo_ket_red"/>
    <property type="match status" value="1"/>
</dbReference>
<evidence type="ECO:0000313" key="3">
    <source>
        <dbReference type="EMBL" id="KKK90044.1"/>
    </source>
</evidence>
<comment type="caution">
    <text evidence="3">The sequence shown here is derived from an EMBL/GenBank/DDBJ whole genome shotgun (WGS) entry which is preliminary data.</text>
</comment>
<proteinExistence type="predicted"/>
<dbReference type="GO" id="GO:0016491">
    <property type="term" value="F:oxidoreductase activity"/>
    <property type="evidence" value="ECO:0007669"/>
    <property type="project" value="UniProtKB-KW"/>
</dbReference>
<dbReference type="EMBL" id="LAZR01049270">
    <property type="protein sequence ID" value="KKK90044.1"/>
    <property type="molecule type" value="Genomic_DNA"/>
</dbReference>
<reference evidence="3" key="1">
    <citation type="journal article" date="2015" name="Nature">
        <title>Complex archaea that bridge the gap between prokaryotes and eukaryotes.</title>
        <authorList>
            <person name="Spang A."/>
            <person name="Saw J.H."/>
            <person name="Jorgensen S.L."/>
            <person name="Zaremba-Niedzwiedzka K."/>
            <person name="Martijn J."/>
            <person name="Lind A.E."/>
            <person name="van Eijk R."/>
            <person name="Schleper C."/>
            <person name="Guy L."/>
            <person name="Ettema T.J."/>
        </authorList>
    </citation>
    <scope>NUCLEOTIDE SEQUENCE</scope>
</reference>
<dbReference type="InterPro" id="IPR050523">
    <property type="entry name" value="AKR_Detox_Biosynth"/>
</dbReference>
<dbReference type="InterPro" id="IPR023210">
    <property type="entry name" value="NADP_OxRdtase_dom"/>
</dbReference>
<sequence>AGCRDELVITSKVCSVMGPGGNDRGLSRRHIMAQVEGSLRRLGTDRLDVYFCHHVDPNTPDAEMLRAMDDLCGQGKVLYLGVSNWPAWRVARALGRADLLGAAPIHVLQPMYSLAKRTAEVEILPMARAEGLGVTPYSPLGGGLLTGKYSRTQRDEAGRLSTNAMYARRYGEDRYIEVAERFTEYAEAAGVHPVTLAVAWVKANPAVTAPIIGARNVEQLTASLAAGDYEMSDEQWQEISALTPPVPVATDRDEERPE</sequence>
<dbReference type="InterPro" id="IPR036812">
    <property type="entry name" value="NAD(P)_OxRdtase_dom_sf"/>
</dbReference>
<dbReference type="PANTHER" id="PTHR43364:SF4">
    <property type="entry name" value="NAD(P)-LINKED OXIDOREDUCTASE SUPERFAMILY PROTEIN"/>
    <property type="match status" value="1"/>
</dbReference>
<name>A0A0F9BHE4_9ZZZZ</name>
<dbReference type="GO" id="GO:0005829">
    <property type="term" value="C:cytosol"/>
    <property type="evidence" value="ECO:0007669"/>
    <property type="project" value="TreeGrafter"/>
</dbReference>
<organism evidence="3">
    <name type="scientific">marine sediment metagenome</name>
    <dbReference type="NCBI Taxonomy" id="412755"/>
    <lineage>
        <taxon>unclassified sequences</taxon>
        <taxon>metagenomes</taxon>
        <taxon>ecological metagenomes</taxon>
    </lineage>
</organism>
<accession>A0A0F9BHE4</accession>
<dbReference type="PANTHER" id="PTHR43364">
    <property type="entry name" value="NADH-SPECIFIC METHYLGLYOXAL REDUCTASE-RELATED"/>
    <property type="match status" value="1"/>
</dbReference>
<feature type="domain" description="NADP-dependent oxidoreductase" evidence="2">
    <location>
        <begin position="4"/>
        <end position="242"/>
    </location>
</feature>
<evidence type="ECO:0000256" key="1">
    <source>
        <dbReference type="ARBA" id="ARBA00023002"/>
    </source>
</evidence>
<dbReference type="Gene3D" id="3.20.20.100">
    <property type="entry name" value="NADP-dependent oxidoreductase domain"/>
    <property type="match status" value="1"/>
</dbReference>
<evidence type="ECO:0000259" key="2">
    <source>
        <dbReference type="Pfam" id="PF00248"/>
    </source>
</evidence>
<protein>
    <recommendedName>
        <fullName evidence="2">NADP-dependent oxidoreductase domain-containing protein</fullName>
    </recommendedName>
</protein>
<dbReference type="SUPFAM" id="SSF51430">
    <property type="entry name" value="NAD(P)-linked oxidoreductase"/>
    <property type="match status" value="1"/>
</dbReference>
<keyword evidence="1" id="KW-0560">Oxidoreductase</keyword>
<gene>
    <name evidence="3" type="ORF">LCGC14_2727040</name>
</gene>